<evidence type="ECO:0000259" key="1">
    <source>
        <dbReference type="PROSITE" id="PS51186"/>
    </source>
</evidence>
<keyword evidence="3" id="KW-1185">Reference proteome</keyword>
<dbReference type="SUPFAM" id="SSF55729">
    <property type="entry name" value="Acyl-CoA N-acyltransferases (Nat)"/>
    <property type="match status" value="1"/>
</dbReference>
<feature type="domain" description="N-acetyltransferase" evidence="1">
    <location>
        <begin position="8"/>
        <end position="146"/>
    </location>
</feature>
<dbReference type="Gene3D" id="3.40.630.30">
    <property type="match status" value="1"/>
</dbReference>
<comment type="caution">
    <text evidence="2">The sequence shown here is derived from an EMBL/GenBank/DDBJ whole genome shotgun (WGS) entry which is preliminary data.</text>
</comment>
<dbReference type="PROSITE" id="PS51186">
    <property type="entry name" value="GNAT"/>
    <property type="match status" value="1"/>
</dbReference>
<dbReference type="InterPro" id="IPR000182">
    <property type="entry name" value="GNAT_dom"/>
</dbReference>
<protein>
    <submittedName>
        <fullName evidence="2">GNAT family N-acetyltransferase</fullName>
    </submittedName>
</protein>
<dbReference type="InterPro" id="IPR016181">
    <property type="entry name" value="Acyl_CoA_acyltransferase"/>
</dbReference>
<gene>
    <name evidence="2" type="ORF">IU449_07020</name>
</gene>
<dbReference type="Pfam" id="PF13302">
    <property type="entry name" value="Acetyltransf_3"/>
    <property type="match status" value="1"/>
</dbReference>
<evidence type="ECO:0000313" key="2">
    <source>
        <dbReference type="EMBL" id="MBF6354294.1"/>
    </source>
</evidence>
<sequence length="148" mass="15931">MHLSDGIIALRPAAPGRPHLLGPESAAPPVTVGSPESDPLEIYEIVLLAENQVVGTFGVRAEAPYLRDDQAEFSYAVDPPWRGRGLATRAVILGCRYMAASGMAEEVVLRTDPANSSSVAVARRARFKFLRSIVTDDAGPLDWYVQAV</sequence>
<dbReference type="PANTHER" id="PTHR43792">
    <property type="entry name" value="GNAT FAMILY, PUTATIVE (AFU_ORTHOLOGUE AFUA_3G00765)-RELATED-RELATED"/>
    <property type="match status" value="1"/>
</dbReference>
<organism evidence="2 3">
    <name type="scientific">Nocardia higoensis</name>
    <dbReference type="NCBI Taxonomy" id="228599"/>
    <lineage>
        <taxon>Bacteria</taxon>
        <taxon>Bacillati</taxon>
        <taxon>Actinomycetota</taxon>
        <taxon>Actinomycetes</taxon>
        <taxon>Mycobacteriales</taxon>
        <taxon>Nocardiaceae</taxon>
        <taxon>Nocardia</taxon>
    </lineage>
</organism>
<reference evidence="2 3" key="1">
    <citation type="submission" date="2020-10" db="EMBL/GenBank/DDBJ databases">
        <title>Identification of Nocardia species via Next-generation sequencing and recognition of intraspecies genetic diversity.</title>
        <authorList>
            <person name="Li P."/>
            <person name="Li P."/>
            <person name="Lu B."/>
        </authorList>
    </citation>
    <scope>NUCLEOTIDE SEQUENCE [LARGE SCALE GENOMIC DNA]</scope>
    <source>
        <strain evidence="2 3">BJ06-0143</strain>
    </source>
</reference>
<dbReference type="RefSeq" id="WP_195001079.1">
    <property type="nucleotide sequence ID" value="NZ_JADLQN010000001.1"/>
</dbReference>
<dbReference type="EMBL" id="JADLQN010000001">
    <property type="protein sequence ID" value="MBF6354294.1"/>
    <property type="molecule type" value="Genomic_DNA"/>
</dbReference>
<accession>A0ABS0D734</accession>
<proteinExistence type="predicted"/>
<name>A0ABS0D734_9NOCA</name>
<evidence type="ECO:0000313" key="3">
    <source>
        <dbReference type="Proteomes" id="UP000707731"/>
    </source>
</evidence>
<dbReference type="CDD" id="cd04301">
    <property type="entry name" value="NAT_SF"/>
    <property type="match status" value="1"/>
</dbReference>
<dbReference type="Proteomes" id="UP000707731">
    <property type="component" value="Unassembled WGS sequence"/>
</dbReference>
<dbReference type="InterPro" id="IPR051531">
    <property type="entry name" value="N-acetyltransferase"/>
</dbReference>
<dbReference type="PANTHER" id="PTHR43792:SF16">
    <property type="entry name" value="N-ACETYLTRANSFERASE DOMAIN-CONTAINING PROTEIN"/>
    <property type="match status" value="1"/>
</dbReference>